<gene>
    <name evidence="1" type="ORF">LCGC14_3120510</name>
</gene>
<sequence>MVTHSDIIRAHSGYTAKGMSDKHGGSGIHGHSHRLGSYYKRNRFGVYGWWENGCLCDLNPDWIQNPNWQQGFSLVHFTKDRFWVEQMQIINRKFMYGGEIYGSGGKKRASSR</sequence>
<accession>A0A0F8W2T0</accession>
<protein>
    <submittedName>
        <fullName evidence="1">Uncharacterized protein</fullName>
    </submittedName>
</protein>
<dbReference type="EMBL" id="LAZR01067792">
    <property type="protein sequence ID" value="KKK50888.1"/>
    <property type="molecule type" value="Genomic_DNA"/>
</dbReference>
<evidence type="ECO:0000313" key="1">
    <source>
        <dbReference type="EMBL" id="KKK50888.1"/>
    </source>
</evidence>
<organism evidence="1">
    <name type="scientific">marine sediment metagenome</name>
    <dbReference type="NCBI Taxonomy" id="412755"/>
    <lineage>
        <taxon>unclassified sequences</taxon>
        <taxon>metagenomes</taxon>
        <taxon>ecological metagenomes</taxon>
    </lineage>
</organism>
<name>A0A0F8W2T0_9ZZZZ</name>
<comment type="caution">
    <text evidence="1">The sequence shown here is derived from an EMBL/GenBank/DDBJ whole genome shotgun (WGS) entry which is preliminary data.</text>
</comment>
<dbReference type="AlphaFoldDB" id="A0A0F8W2T0"/>
<reference evidence="1" key="1">
    <citation type="journal article" date="2015" name="Nature">
        <title>Complex archaea that bridge the gap between prokaryotes and eukaryotes.</title>
        <authorList>
            <person name="Spang A."/>
            <person name="Saw J.H."/>
            <person name="Jorgensen S.L."/>
            <person name="Zaremba-Niedzwiedzka K."/>
            <person name="Martijn J."/>
            <person name="Lind A.E."/>
            <person name="van Eijk R."/>
            <person name="Schleper C."/>
            <person name="Guy L."/>
            <person name="Ettema T.J."/>
        </authorList>
    </citation>
    <scope>NUCLEOTIDE SEQUENCE</scope>
</reference>
<proteinExistence type="predicted"/>